<dbReference type="EMBL" id="EF083530">
    <property type="protein sequence ID" value="ABK22874.1"/>
    <property type="molecule type" value="mRNA"/>
</dbReference>
<dbReference type="PANTHER" id="PTHR35551:SF1">
    <property type="entry name" value="ACCLIMATION OF PHOTOSYNTHESIS TO ENVIRONMENT"/>
    <property type="match status" value="1"/>
</dbReference>
<accession>A9NQG3</accession>
<dbReference type="PANTHER" id="PTHR35551">
    <property type="match status" value="1"/>
</dbReference>
<reference evidence="1" key="1">
    <citation type="journal article" date="2008" name="BMC Genomics">
        <title>A conifer genomics resource of 200,000 spruce (Picea spp.) ESTs and 6,464 high-quality, sequence-finished full-length cDNAs for Sitka spruce (Picea sitchensis).</title>
        <authorList>
            <person name="Ralph S.G."/>
            <person name="Chun H.J."/>
            <person name="Kolosova N."/>
            <person name="Cooper D."/>
            <person name="Oddy C."/>
            <person name="Ritland C.E."/>
            <person name="Kirkpatrick R."/>
            <person name="Moore R."/>
            <person name="Barber S."/>
            <person name="Holt R.A."/>
            <person name="Jones S.J."/>
            <person name="Marra M.A."/>
            <person name="Douglas C.J."/>
            <person name="Ritland K."/>
            <person name="Bohlmann J."/>
        </authorList>
    </citation>
    <scope>NUCLEOTIDE SEQUENCE</scope>
    <source>
        <tissue evidence="1">Green portion of the leader tissue</tissue>
    </source>
</reference>
<name>A9NQG3_PICSI</name>
<dbReference type="AlphaFoldDB" id="A9NQG3"/>
<dbReference type="InterPro" id="IPR021275">
    <property type="entry name" value="DUF2854"/>
</dbReference>
<organism evidence="1">
    <name type="scientific">Picea sitchensis</name>
    <name type="common">Sitka spruce</name>
    <name type="synonym">Pinus sitchensis</name>
    <dbReference type="NCBI Taxonomy" id="3332"/>
    <lineage>
        <taxon>Eukaryota</taxon>
        <taxon>Viridiplantae</taxon>
        <taxon>Streptophyta</taxon>
        <taxon>Embryophyta</taxon>
        <taxon>Tracheophyta</taxon>
        <taxon>Spermatophyta</taxon>
        <taxon>Pinopsida</taxon>
        <taxon>Pinidae</taxon>
        <taxon>Conifers I</taxon>
        <taxon>Pinales</taxon>
        <taxon>Pinaceae</taxon>
        <taxon>Picea</taxon>
    </lineage>
</organism>
<sequence length="137" mass="15341">MLTYGFPLAIIGMALKYAELKPIPCITYSDALALRETKATPVLNQVRKDVARFRYGDEQHLDEALKRIFRYGQVTAEGKYSLVLVFEAKALQLTDFEQRRAKFASFFGPGVTAEVVKGGDNLYEVRLISDGTTQPTT</sequence>
<evidence type="ECO:0000313" key="1">
    <source>
        <dbReference type="EMBL" id="ABK22874.1"/>
    </source>
</evidence>
<dbReference type="Pfam" id="PF11016">
    <property type="entry name" value="DUF2854"/>
    <property type="match status" value="1"/>
</dbReference>
<protein>
    <submittedName>
        <fullName evidence="1">Uncharacterized protein</fullName>
    </submittedName>
</protein>
<proteinExistence type="evidence at transcript level"/>